<feature type="transmembrane region" description="Helical" evidence="16">
    <location>
        <begin position="137"/>
        <end position="160"/>
    </location>
</feature>
<keyword evidence="9" id="KW-0479">Metal-binding</keyword>
<dbReference type="GO" id="GO:0005737">
    <property type="term" value="C:cytoplasm"/>
    <property type="evidence" value="ECO:0007669"/>
    <property type="project" value="UniProtKB-SubCell"/>
</dbReference>
<dbReference type="GO" id="GO:0046983">
    <property type="term" value="F:protein dimerization activity"/>
    <property type="evidence" value="ECO:0007669"/>
    <property type="project" value="InterPro"/>
</dbReference>
<evidence type="ECO:0000256" key="14">
    <source>
        <dbReference type="ARBA" id="ARBA00024827"/>
    </source>
</evidence>
<dbReference type="InterPro" id="IPR003594">
    <property type="entry name" value="HATPase_dom"/>
</dbReference>
<reference evidence="18" key="1">
    <citation type="submission" date="2020-10" db="EMBL/GenBank/DDBJ databases">
        <title>Taxonomic study of unclassified bacteria belonging to the class Ktedonobacteria.</title>
        <authorList>
            <person name="Yabe S."/>
            <person name="Wang C.M."/>
            <person name="Zheng Y."/>
            <person name="Sakai Y."/>
            <person name="Cavaletti L."/>
            <person name="Monciardini P."/>
            <person name="Donadio S."/>
        </authorList>
    </citation>
    <scope>NUCLEOTIDE SEQUENCE</scope>
    <source>
        <strain evidence="18">ID150040</strain>
    </source>
</reference>
<dbReference type="EMBL" id="BNJK01000002">
    <property type="protein sequence ID" value="GHO98087.1"/>
    <property type="molecule type" value="Genomic_DNA"/>
</dbReference>
<dbReference type="AlphaFoldDB" id="A0A8J3N8B6"/>
<dbReference type="GO" id="GO:0051539">
    <property type="term" value="F:4 iron, 4 sulfur cluster binding"/>
    <property type="evidence" value="ECO:0007669"/>
    <property type="project" value="UniProtKB-KW"/>
</dbReference>
<comment type="catalytic activity">
    <reaction evidence="1">
        <text>ATP + protein L-histidine = ADP + protein N-phospho-L-histidine.</text>
        <dbReference type="EC" id="2.7.13.3"/>
    </reaction>
</comment>
<dbReference type="Gene3D" id="1.20.5.1930">
    <property type="match status" value="1"/>
</dbReference>
<evidence type="ECO:0000256" key="3">
    <source>
        <dbReference type="ARBA" id="ARBA00004496"/>
    </source>
</evidence>
<evidence type="ECO:0000256" key="15">
    <source>
        <dbReference type="ARBA" id="ARBA00030800"/>
    </source>
</evidence>
<evidence type="ECO:0000256" key="9">
    <source>
        <dbReference type="ARBA" id="ARBA00022723"/>
    </source>
</evidence>
<proteinExistence type="predicted"/>
<comment type="cofactor">
    <cofactor evidence="2">
        <name>[4Fe-4S] cluster</name>
        <dbReference type="ChEBI" id="CHEBI:49883"/>
    </cofactor>
</comment>
<keyword evidence="10 18" id="KW-0418">Kinase</keyword>
<dbReference type="GO" id="GO:0016020">
    <property type="term" value="C:membrane"/>
    <property type="evidence" value="ECO:0007669"/>
    <property type="project" value="InterPro"/>
</dbReference>
<dbReference type="InterPro" id="IPR017205">
    <property type="entry name" value="Sig_transdc_His_kinase_ChrS"/>
</dbReference>
<sequence length="414" mass="46570">MHDHAWLRFLPLWYGIFYVMLAFTTALALLDASPRSVAVCAAILGLSALLASWYAICIVPRFQRIRYRPLIALVYLVVGWGLWFWLTLYHPVYQFLLFGLYPQVFFFRPLPWKIFDAIILTIFSLALQVLLLNGFDATLLITLAATICGILMTFFIEAIIRQSRNRHQLLQELAATRHELALAERRAGVMEERQRLAREIHDTLVQGFTSIVMHLEAAEEALPSEKQTVQKHFDQARRTARENLLEARRLMWALQPKVLDHAQLPEVLAHLAEQWSQEHHVAACTTITGTSFPLRPEIEVILLRATQEALTNIGKHAHACVVTVTLSYMEDEIVLDVQDDGCGFDLEALPTSRPATSGFGLQALRERVEQAGGMLSVESTPGEGTTIAVALPAMNNEPLFCPETSPASMKGMEQ</sequence>
<feature type="domain" description="Histidine kinase" evidence="17">
    <location>
        <begin position="302"/>
        <end position="395"/>
    </location>
</feature>
<dbReference type="PRINTS" id="PR00344">
    <property type="entry name" value="BCTRLSENSOR"/>
</dbReference>
<keyword evidence="8" id="KW-0808">Transferase</keyword>
<keyword evidence="13" id="KW-0411">Iron-sulfur</keyword>
<dbReference type="SUPFAM" id="SSF55874">
    <property type="entry name" value="ATPase domain of HSP90 chaperone/DNA topoisomerase II/histidine kinase"/>
    <property type="match status" value="1"/>
</dbReference>
<evidence type="ECO:0000313" key="18">
    <source>
        <dbReference type="EMBL" id="GHO98087.1"/>
    </source>
</evidence>
<organism evidence="18 19">
    <name type="scientific">Reticulibacter mediterranei</name>
    <dbReference type="NCBI Taxonomy" id="2778369"/>
    <lineage>
        <taxon>Bacteria</taxon>
        <taxon>Bacillati</taxon>
        <taxon>Chloroflexota</taxon>
        <taxon>Ktedonobacteria</taxon>
        <taxon>Ktedonobacterales</taxon>
        <taxon>Reticulibacteraceae</taxon>
        <taxon>Reticulibacter</taxon>
    </lineage>
</organism>
<evidence type="ECO:0000313" key="19">
    <source>
        <dbReference type="Proteomes" id="UP000597444"/>
    </source>
</evidence>
<dbReference type="RefSeq" id="WP_220208856.1">
    <property type="nucleotide sequence ID" value="NZ_BNJK01000002.1"/>
</dbReference>
<accession>A0A8J3N8B6</accession>
<gene>
    <name evidence="18" type="ORF">KSF_081350</name>
</gene>
<dbReference type="InterPro" id="IPR004358">
    <property type="entry name" value="Sig_transdc_His_kin-like_C"/>
</dbReference>
<dbReference type="CDD" id="cd16917">
    <property type="entry name" value="HATPase_UhpB-NarQ-NarX-like"/>
    <property type="match status" value="1"/>
</dbReference>
<evidence type="ECO:0000256" key="11">
    <source>
        <dbReference type="ARBA" id="ARBA00023004"/>
    </source>
</evidence>
<keyword evidence="19" id="KW-1185">Reference proteome</keyword>
<keyword evidence="16" id="KW-0472">Membrane</keyword>
<dbReference type="InterPro" id="IPR050482">
    <property type="entry name" value="Sensor_HK_TwoCompSys"/>
</dbReference>
<dbReference type="SMART" id="SM00387">
    <property type="entry name" value="HATPase_c"/>
    <property type="match status" value="1"/>
</dbReference>
<keyword evidence="6" id="KW-0004">4Fe-4S</keyword>
<keyword evidence="7" id="KW-0963">Cytoplasm</keyword>
<dbReference type="GO" id="GO:0046872">
    <property type="term" value="F:metal ion binding"/>
    <property type="evidence" value="ECO:0007669"/>
    <property type="project" value="UniProtKB-KW"/>
</dbReference>
<evidence type="ECO:0000256" key="12">
    <source>
        <dbReference type="ARBA" id="ARBA00023012"/>
    </source>
</evidence>
<evidence type="ECO:0000256" key="6">
    <source>
        <dbReference type="ARBA" id="ARBA00022485"/>
    </source>
</evidence>
<evidence type="ECO:0000256" key="1">
    <source>
        <dbReference type="ARBA" id="ARBA00000085"/>
    </source>
</evidence>
<dbReference type="InterPro" id="IPR036890">
    <property type="entry name" value="HATPase_C_sf"/>
</dbReference>
<keyword evidence="11" id="KW-0408">Iron</keyword>
<evidence type="ECO:0000256" key="2">
    <source>
        <dbReference type="ARBA" id="ARBA00001966"/>
    </source>
</evidence>
<feature type="transmembrane region" description="Helical" evidence="16">
    <location>
        <begin position="69"/>
        <end position="86"/>
    </location>
</feature>
<dbReference type="Pfam" id="PF02518">
    <property type="entry name" value="HATPase_c"/>
    <property type="match status" value="1"/>
</dbReference>
<comment type="subcellular location">
    <subcellularLocation>
        <location evidence="3">Cytoplasm</location>
    </subcellularLocation>
</comment>
<evidence type="ECO:0000256" key="8">
    <source>
        <dbReference type="ARBA" id="ARBA00022679"/>
    </source>
</evidence>
<comment type="function">
    <text evidence="14">Member of the two-component regulatory system NreB/NreC involved in the control of dissimilatory nitrate/nitrite reduction in response to oxygen. NreB functions as a direct oxygen sensor histidine kinase which is autophosphorylated, in the absence of oxygen, probably at the conserved histidine residue, and transfers its phosphate group probably to a conserved aspartate residue of NreC. NreB/NreC activates the expression of the nitrate (narGHJI) and nitrite (nir) reductase operons, as well as the putative nitrate transporter gene narT.</text>
</comment>
<evidence type="ECO:0000256" key="16">
    <source>
        <dbReference type="SAM" id="Phobius"/>
    </source>
</evidence>
<dbReference type="Proteomes" id="UP000597444">
    <property type="component" value="Unassembled WGS sequence"/>
</dbReference>
<evidence type="ECO:0000259" key="17">
    <source>
        <dbReference type="PROSITE" id="PS50109"/>
    </source>
</evidence>
<evidence type="ECO:0000256" key="5">
    <source>
        <dbReference type="ARBA" id="ARBA00017322"/>
    </source>
</evidence>
<keyword evidence="16" id="KW-0812">Transmembrane</keyword>
<feature type="transmembrane region" description="Helical" evidence="16">
    <location>
        <begin position="36"/>
        <end position="57"/>
    </location>
</feature>
<dbReference type="PIRSF" id="PIRSF037434">
    <property type="entry name" value="STHK_ChrS"/>
    <property type="match status" value="1"/>
</dbReference>
<dbReference type="Pfam" id="PF07730">
    <property type="entry name" value="HisKA_3"/>
    <property type="match status" value="1"/>
</dbReference>
<feature type="transmembrane region" description="Helical" evidence="16">
    <location>
        <begin position="114"/>
        <end position="131"/>
    </location>
</feature>
<dbReference type="PROSITE" id="PS50109">
    <property type="entry name" value="HIS_KIN"/>
    <property type="match status" value="1"/>
</dbReference>
<dbReference type="InterPro" id="IPR005467">
    <property type="entry name" value="His_kinase_dom"/>
</dbReference>
<evidence type="ECO:0000256" key="10">
    <source>
        <dbReference type="ARBA" id="ARBA00022777"/>
    </source>
</evidence>
<dbReference type="EC" id="2.7.13.3" evidence="4"/>
<dbReference type="PANTHER" id="PTHR24421">
    <property type="entry name" value="NITRATE/NITRITE SENSOR PROTEIN NARX-RELATED"/>
    <property type="match status" value="1"/>
</dbReference>
<dbReference type="GO" id="GO:0000155">
    <property type="term" value="F:phosphorelay sensor kinase activity"/>
    <property type="evidence" value="ECO:0007669"/>
    <property type="project" value="InterPro"/>
</dbReference>
<feature type="transmembrane region" description="Helical" evidence="16">
    <location>
        <begin position="12"/>
        <end position="30"/>
    </location>
</feature>
<dbReference type="InterPro" id="IPR011712">
    <property type="entry name" value="Sig_transdc_His_kin_sub3_dim/P"/>
</dbReference>
<name>A0A8J3N8B6_9CHLR</name>
<dbReference type="PANTHER" id="PTHR24421:SF62">
    <property type="entry name" value="SENSORY TRANSDUCTION HISTIDINE KINASE"/>
    <property type="match status" value="1"/>
</dbReference>
<dbReference type="Gene3D" id="3.30.565.10">
    <property type="entry name" value="Histidine kinase-like ATPase, C-terminal domain"/>
    <property type="match status" value="1"/>
</dbReference>
<evidence type="ECO:0000256" key="4">
    <source>
        <dbReference type="ARBA" id="ARBA00012438"/>
    </source>
</evidence>
<evidence type="ECO:0000256" key="13">
    <source>
        <dbReference type="ARBA" id="ARBA00023014"/>
    </source>
</evidence>
<keyword evidence="12" id="KW-0902">Two-component regulatory system</keyword>
<protein>
    <recommendedName>
        <fullName evidence="5">Oxygen sensor histidine kinase NreB</fullName>
        <ecNumber evidence="4">2.7.13.3</ecNumber>
    </recommendedName>
    <alternativeName>
        <fullName evidence="15">Nitrogen regulation protein B</fullName>
    </alternativeName>
</protein>
<keyword evidence="16" id="KW-1133">Transmembrane helix</keyword>
<evidence type="ECO:0000256" key="7">
    <source>
        <dbReference type="ARBA" id="ARBA00022490"/>
    </source>
</evidence>
<comment type="caution">
    <text evidence="18">The sequence shown here is derived from an EMBL/GenBank/DDBJ whole genome shotgun (WGS) entry which is preliminary data.</text>
</comment>